<comment type="caution">
    <text evidence="3">The sequence shown here is derived from an EMBL/GenBank/DDBJ whole genome shotgun (WGS) entry which is preliminary data.</text>
</comment>
<feature type="region of interest" description="Disordered" evidence="1">
    <location>
        <begin position="1"/>
        <end position="22"/>
    </location>
</feature>
<feature type="transmembrane region" description="Helical" evidence="2">
    <location>
        <begin position="94"/>
        <end position="111"/>
    </location>
</feature>
<keyword evidence="4" id="KW-1185">Reference proteome</keyword>
<dbReference type="EMBL" id="JAUKUA010000003">
    <property type="protein sequence ID" value="KAK0719433.1"/>
    <property type="molecule type" value="Genomic_DNA"/>
</dbReference>
<sequence length="210" mass="24176">MPPPLTTNHYPGPSTTPLPLATATKPKLKDTKTATEFALREYMNLQRSRYRKGEVGIEERLRIQASTVLGDLRVLREEVGGLVKSAESHRWRRFIVGGAIATFIPVVRTIFRRPSDEKESSNNTEYAFRRSRSLISRIMDSAYRPGFATLAFFVFAVMYVFQNEVTLRVSRAVAKRLKRLTSKVERGEEEISEADLKLLQGWRWRILLWS</sequence>
<keyword evidence="2" id="KW-0812">Transmembrane</keyword>
<dbReference type="Proteomes" id="UP001172102">
    <property type="component" value="Unassembled WGS sequence"/>
</dbReference>
<proteinExistence type="predicted"/>
<evidence type="ECO:0000313" key="3">
    <source>
        <dbReference type="EMBL" id="KAK0719433.1"/>
    </source>
</evidence>
<keyword evidence="2" id="KW-0472">Membrane</keyword>
<protein>
    <submittedName>
        <fullName evidence="3">Uncharacterized protein</fullName>
    </submittedName>
</protein>
<dbReference type="AlphaFoldDB" id="A0AA40E1Q3"/>
<name>A0AA40E1Q3_9PEZI</name>
<evidence type="ECO:0000313" key="4">
    <source>
        <dbReference type="Proteomes" id="UP001172102"/>
    </source>
</evidence>
<keyword evidence="2" id="KW-1133">Transmembrane helix</keyword>
<evidence type="ECO:0000256" key="2">
    <source>
        <dbReference type="SAM" id="Phobius"/>
    </source>
</evidence>
<evidence type="ECO:0000256" key="1">
    <source>
        <dbReference type="SAM" id="MobiDB-lite"/>
    </source>
</evidence>
<feature type="transmembrane region" description="Helical" evidence="2">
    <location>
        <begin position="142"/>
        <end position="161"/>
    </location>
</feature>
<accession>A0AA40E1Q3</accession>
<organism evidence="3 4">
    <name type="scientific">Lasiosphaeris hirsuta</name>
    <dbReference type="NCBI Taxonomy" id="260670"/>
    <lineage>
        <taxon>Eukaryota</taxon>
        <taxon>Fungi</taxon>
        <taxon>Dikarya</taxon>
        <taxon>Ascomycota</taxon>
        <taxon>Pezizomycotina</taxon>
        <taxon>Sordariomycetes</taxon>
        <taxon>Sordariomycetidae</taxon>
        <taxon>Sordariales</taxon>
        <taxon>Lasiosphaeriaceae</taxon>
        <taxon>Lasiosphaeris</taxon>
    </lineage>
</organism>
<reference evidence="3" key="1">
    <citation type="submission" date="2023-06" db="EMBL/GenBank/DDBJ databases">
        <title>Genome-scale phylogeny and comparative genomics of the fungal order Sordariales.</title>
        <authorList>
            <consortium name="Lawrence Berkeley National Laboratory"/>
            <person name="Hensen N."/>
            <person name="Bonometti L."/>
            <person name="Westerberg I."/>
            <person name="Brannstrom I.O."/>
            <person name="Guillou S."/>
            <person name="Cros-Aarteil S."/>
            <person name="Calhoun S."/>
            <person name="Haridas S."/>
            <person name="Kuo A."/>
            <person name="Mondo S."/>
            <person name="Pangilinan J."/>
            <person name="Riley R."/>
            <person name="Labutti K."/>
            <person name="Andreopoulos B."/>
            <person name="Lipzen A."/>
            <person name="Chen C."/>
            <person name="Yanf M."/>
            <person name="Daum C."/>
            <person name="Ng V."/>
            <person name="Clum A."/>
            <person name="Steindorff A."/>
            <person name="Ohm R."/>
            <person name="Martin F."/>
            <person name="Silar P."/>
            <person name="Natvig D."/>
            <person name="Lalanne C."/>
            <person name="Gautier V."/>
            <person name="Ament-Velasquez S.L."/>
            <person name="Kruys A."/>
            <person name="Hutchinson M.I."/>
            <person name="Powell A.J."/>
            <person name="Barry K."/>
            <person name="Miller A.N."/>
            <person name="Grigoriev I.V."/>
            <person name="Debuchy R."/>
            <person name="Gladieux P."/>
            <person name="Thoren M.H."/>
            <person name="Johannesson H."/>
        </authorList>
    </citation>
    <scope>NUCLEOTIDE SEQUENCE</scope>
    <source>
        <strain evidence="3">SMH4607-1</strain>
    </source>
</reference>
<gene>
    <name evidence="3" type="ORF">B0H67DRAFT_486896</name>
</gene>